<dbReference type="Proteomes" id="UP001224781">
    <property type="component" value="Unassembled WGS sequence"/>
</dbReference>
<proteinExistence type="predicted"/>
<protein>
    <submittedName>
        <fullName evidence="1">Uncharacterized protein</fullName>
    </submittedName>
</protein>
<accession>A0ABU0UH79</accession>
<dbReference type="EMBL" id="JAUTBL010000001">
    <property type="protein sequence ID" value="MDQ1184302.1"/>
    <property type="molecule type" value="Genomic_DNA"/>
</dbReference>
<organism evidence="1 2">
    <name type="scientific">Agrobacterium larrymoorei</name>
    <dbReference type="NCBI Taxonomy" id="160699"/>
    <lineage>
        <taxon>Bacteria</taxon>
        <taxon>Pseudomonadati</taxon>
        <taxon>Pseudomonadota</taxon>
        <taxon>Alphaproteobacteria</taxon>
        <taxon>Hyphomicrobiales</taxon>
        <taxon>Rhizobiaceae</taxon>
        <taxon>Rhizobium/Agrobacterium group</taxon>
        <taxon>Agrobacterium</taxon>
    </lineage>
</organism>
<evidence type="ECO:0000313" key="1">
    <source>
        <dbReference type="EMBL" id="MDQ1184302.1"/>
    </source>
</evidence>
<reference evidence="1 2" key="1">
    <citation type="submission" date="2023-07" db="EMBL/GenBank/DDBJ databases">
        <title>Functional and genomic diversity of the sorghum phyllosphere microbiome.</title>
        <authorList>
            <person name="Shade A."/>
        </authorList>
    </citation>
    <scope>NUCLEOTIDE SEQUENCE [LARGE SCALE GENOMIC DNA]</scope>
    <source>
        <strain evidence="1 2">SORGH_AS_1126</strain>
    </source>
</reference>
<gene>
    <name evidence="1" type="ORF">QE408_001424</name>
</gene>
<comment type="caution">
    <text evidence="1">The sequence shown here is derived from an EMBL/GenBank/DDBJ whole genome shotgun (WGS) entry which is preliminary data.</text>
</comment>
<keyword evidence="2" id="KW-1185">Reference proteome</keyword>
<evidence type="ECO:0000313" key="2">
    <source>
        <dbReference type="Proteomes" id="UP001224781"/>
    </source>
</evidence>
<name>A0ABU0UH79_9HYPH</name>
<sequence>MNQSQILDAFTYTLSQLQRTAQISLGQDDGEFFSAVTCAEVAQATNVLRYRRAKTSQTGIAFKMPVQVIELLETIHICNDNRQRRLLAWAVFNLARDSEIERAFVRNERNCLCLSQPVS</sequence>